<proteinExistence type="predicted"/>
<accession>X0U4W4</accession>
<dbReference type="PANTHER" id="PTHR11527">
    <property type="entry name" value="HEAT-SHOCK PROTEIN 20 FAMILY MEMBER"/>
    <property type="match status" value="1"/>
</dbReference>
<dbReference type="InterPro" id="IPR002068">
    <property type="entry name" value="A-crystallin/Hsp20_dom"/>
</dbReference>
<dbReference type="PROSITE" id="PS01031">
    <property type="entry name" value="SHSP"/>
    <property type="match status" value="1"/>
</dbReference>
<dbReference type="AlphaFoldDB" id="X0U4W4"/>
<comment type="caution">
    <text evidence="2">The sequence shown here is derived from an EMBL/GenBank/DDBJ whole genome shotgun (WGS) entry which is preliminary data.</text>
</comment>
<gene>
    <name evidence="2" type="ORF">S01H1_29991</name>
</gene>
<reference evidence="2" key="1">
    <citation type="journal article" date="2014" name="Front. Microbiol.">
        <title>High frequency of phylogenetically diverse reductive dehalogenase-homologous genes in deep subseafloor sedimentary metagenomes.</title>
        <authorList>
            <person name="Kawai M."/>
            <person name="Futagami T."/>
            <person name="Toyoda A."/>
            <person name="Takaki Y."/>
            <person name="Nishi S."/>
            <person name="Hori S."/>
            <person name="Arai W."/>
            <person name="Tsubouchi T."/>
            <person name="Morono Y."/>
            <person name="Uchiyama I."/>
            <person name="Ito T."/>
            <person name="Fujiyama A."/>
            <person name="Inagaki F."/>
            <person name="Takami H."/>
        </authorList>
    </citation>
    <scope>NUCLEOTIDE SEQUENCE</scope>
    <source>
        <strain evidence="2">Expedition CK06-06</strain>
    </source>
</reference>
<dbReference type="CDD" id="cd06464">
    <property type="entry name" value="ACD_sHsps-like"/>
    <property type="match status" value="1"/>
</dbReference>
<dbReference type="SUPFAM" id="SSF49764">
    <property type="entry name" value="HSP20-like chaperones"/>
    <property type="match status" value="1"/>
</dbReference>
<feature type="domain" description="SHSP" evidence="1">
    <location>
        <begin position="36"/>
        <end position="119"/>
    </location>
</feature>
<sequence>MLPIVLRTRNRTLDFDSPLSPFAEFEHMLEHIWDGSRPTGMFGGYDVDIYSDDDHIFLEAELPGLSKQDVQVSVEDGILTIAGRKTHEKIEKDHVHHLQERYFGSFSRSFTLPATVDAK</sequence>
<evidence type="ECO:0000259" key="1">
    <source>
        <dbReference type="PROSITE" id="PS01031"/>
    </source>
</evidence>
<organism evidence="2">
    <name type="scientific">marine sediment metagenome</name>
    <dbReference type="NCBI Taxonomy" id="412755"/>
    <lineage>
        <taxon>unclassified sequences</taxon>
        <taxon>metagenomes</taxon>
        <taxon>ecological metagenomes</taxon>
    </lineage>
</organism>
<dbReference type="Gene3D" id="2.60.40.790">
    <property type="match status" value="1"/>
</dbReference>
<name>X0U4W4_9ZZZZ</name>
<dbReference type="InterPro" id="IPR031107">
    <property type="entry name" value="Small_HSP"/>
</dbReference>
<feature type="non-terminal residue" evidence="2">
    <location>
        <position position="119"/>
    </location>
</feature>
<evidence type="ECO:0000313" key="2">
    <source>
        <dbReference type="EMBL" id="GAF94401.1"/>
    </source>
</evidence>
<dbReference type="Pfam" id="PF00011">
    <property type="entry name" value="HSP20"/>
    <property type="match status" value="1"/>
</dbReference>
<dbReference type="InterPro" id="IPR008978">
    <property type="entry name" value="HSP20-like_chaperone"/>
</dbReference>
<dbReference type="EMBL" id="BARS01018430">
    <property type="protein sequence ID" value="GAF94401.1"/>
    <property type="molecule type" value="Genomic_DNA"/>
</dbReference>
<protein>
    <recommendedName>
        <fullName evidence="1">SHSP domain-containing protein</fullName>
    </recommendedName>
</protein>